<evidence type="ECO:0000313" key="3">
    <source>
        <dbReference type="Proteomes" id="UP001454036"/>
    </source>
</evidence>
<feature type="region of interest" description="Disordered" evidence="1">
    <location>
        <begin position="104"/>
        <end position="139"/>
    </location>
</feature>
<sequence>MSISIPPPATTIPLPPQPHPPNVLAYHNRASMYNKMGSNQTPIMDNNGFKEARDRSRDYRFLLVRDRKVRVSEDSSLYALCRSWLRNGLPEQTEPQYNDIVKSLPRPLPFARQDSQSSGKKEEKEENEEEGGGFVEHLSHQDLLQKHIKRAKRVRSRLSEERLRRIARYKTRLSLLLPAIVEQHHRNESTAGNGNTS</sequence>
<dbReference type="InterPro" id="IPR028226">
    <property type="entry name" value="LIN37"/>
</dbReference>
<proteinExistence type="predicted"/>
<evidence type="ECO:0000256" key="1">
    <source>
        <dbReference type="SAM" id="MobiDB-lite"/>
    </source>
</evidence>
<protein>
    <submittedName>
        <fullName evidence="2">Uncharacterized protein</fullName>
    </submittedName>
</protein>
<accession>A0AAV3R7X5</accession>
<dbReference type="GO" id="GO:0017053">
    <property type="term" value="C:transcription repressor complex"/>
    <property type="evidence" value="ECO:0007669"/>
    <property type="project" value="InterPro"/>
</dbReference>
<dbReference type="EMBL" id="BAABME010007817">
    <property type="protein sequence ID" value="GAA0171776.1"/>
    <property type="molecule type" value="Genomic_DNA"/>
</dbReference>
<reference evidence="2 3" key="1">
    <citation type="submission" date="2024-01" db="EMBL/GenBank/DDBJ databases">
        <title>The complete chloroplast genome sequence of Lithospermum erythrorhizon: insights into the phylogenetic relationship among Boraginaceae species and the maternal lineages of purple gromwells.</title>
        <authorList>
            <person name="Okada T."/>
            <person name="Watanabe K."/>
        </authorList>
    </citation>
    <scope>NUCLEOTIDE SEQUENCE [LARGE SCALE GENOMIC DNA]</scope>
</reference>
<evidence type="ECO:0000313" key="2">
    <source>
        <dbReference type="EMBL" id="GAA0171776.1"/>
    </source>
</evidence>
<dbReference type="PANTHER" id="PTHR37173:SF1">
    <property type="entry name" value="PROLINE-RICH FAMILY PROTEIN"/>
    <property type="match status" value="1"/>
</dbReference>
<name>A0AAV3R7X5_LITER</name>
<organism evidence="2 3">
    <name type="scientific">Lithospermum erythrorhizon</name>
    <name type="common">Purple gromwell</name>
    <name type="synonym">Lithospermum officinale var. erythrorhizon</name>
    <dbReference type="NCBI Taxonomy" id="34254"/>
    <lineage>
        <taxon>Eukaryota</taxon>
        <taxon>Viridiplantae</taxon>
        <taxon>Streptophyta</taxon>
        <taxon>Embryophyta</taxon>
        <taxon>Tracheophyta</taxon>
        <taxon>Spermatophyta</taxon>
        <taxon>Magnoliopsida</taxon>
        <taxon>eudicotyledons</taxon>
        <taxon>Gunneridae</taxon>
        <taxon>Pentapetalae</taxon>
        <taxon>asterids</taxon>
        <taxon>lamiids</taxon>
        <taxon>Boraginales</taxon>
        <taxon>Boraginaceae</taxon>
        <taxon>Boraginoideae</taxon>
        <taxon>Lithospermeae</taxon>
        <taxon>Lithospermum</taxon>
    </lineage>
</organism>
<comment type="caution">
    <text evidence="2">The sequence shown here is derived from an EMBL/GenBank/DDBJ whole genome shotgun (WGS) entry which is preliminary data.</text>
</comment>
<keyword evidence="3" id="KW-1185">Reference proteome</keyword>
<gene>
    <name evidence="2" type="ORF">LIER_25733</name>
</gene>
<dbReference type="AlphaFoldDB" id="A0AAV3R7X5"/>
<dbReference type="Proteomes" id="UP001454036">
    <property type="component" value="Unassembled WGS sequence"/>
</dbReference>
<dbReference type="Pfam" id="PF15306">
    <property type="entry name" value="LIN37"/>
    <property type="match status" value="1"/>
</dbReference>
<dbReference type="PANTHER" id="PTHR37173">
    <property type="entry name" value="HYDROXYPROLINE-RICH GLYCOPROTEIN FAMILY PROTEIN"/>
    <property type="match status" value="1"/>
</dbReference>